<dbReference type="GO" id="GO:0032968">
    <property type="term" value="P:positive regulation of transcription elongation by RNA polymerase II"/>
    <property type="evidence" value="ECO:0007669"/>
    <property type="project" value="UniProtKB-ARBA"/>
</dbReference>
<dbReference type="SMART" id="SM00220">
    <property type="entry name" value="S_TKc"/>
    <property type="match status" value="1"/>
</dbReference>
<evidence type="ECO:0000256" key="19">
    <source>
        <dbReference type="ARBA" id="ARBA00023306"/>
    </source>
</evidence>
<dbReference type="PROSITE" id="PS00107">
    <property type="entry name" value="PROTEIN_KINASE_ATP"/>
    <property type="match status" value="1"/>
</dbReference>
<dbReference type="PANTHER" id="PTHR24056">
    <property type="entry name" value="CELL DIVISION PROTEIN KINASE"/>
    <property type="match status" value="1"/>
</dbReference>
<evidence type="ECO:0000256" key="16">
    <source>
        <dbReference type="ARBA" id="ARBA00022833"/>
    </source>
</evidence>
<sequence length="472" mass="54327">MTSLRTHAEQHNTDLYRDYKKDRKVGEGAYAVVYLGTQLSTKKTVAIKKIKIGQFKDGLDMSAIREVKTLQELRHPNLIELMEVYFHKTNLNLVLEYLESDLEMIIKDKSILFMPGDVKHWMLMTLRGLDHCHRNWILHRDMKPNNLLLGRDGQLKIADFGLARDFGDRGRQLTAQVVTRWYRAPELLFGAKEYGYGIDIWAVGCIFAELLLRNPYLPGNADMDQLDTIFRALGTPTESDWPGVQSLPNYMQFKQYPKTPLKLLFTAAGADTLELLESMLIYDPNRRISAREALLHPYFFNKPRPTPLENLPKHVRETPEDVKQKRKAEAFVHKICRPEVKAQIEMMLTAAGYKGWDVGVSFSGDRTVKRLNNQYRGKNKSTDILSFRFAEAIKPGKLPEPRSEDDKNLGDLFVSMRYVEKWCQEHNVAIEDRLPVLYAHGICHLLGYDHQNDKDYAQVTNPSTNAPFGEPT</sequence>
<comment type="subcellular location">
    <subcellularLocation>
        <location evidence="2">Nucleus</location>
    </subcellularLocation>
</comment>
<organism evidence="25 26">
    <name type="scientific">Linnemannia schmuckeri</name>
    <dbReference type="NCBI Taxonomy" id="64567"/>
    <lineage>
        <taxon>Eukaryota</taxon>
        <taxon>Fungi</taxon>
        <taxon>Fungi incertae sedis</taxon>
        <taxon>Mucoromycota</taxon>
        <taxon>Mortierellomycotina</taxon>
        <taxon>Mortierellomycetes</taxon>
        <taxon>Mortierellales</taxon>
        <taxon>Mortierellaceae</taxon>
        <taxon>Linnemannia</taxon>
    </lineage>
</organism>
<evidence type="ECO:0000256" key="13">
    <source>
        <dbReference type="ARBA" id="ARBA00022759"/>
    </source>
</evidence>
<keyword evidence="16" id="KW-0862">Zinc</keyword>
<evidence type="ECO:0000256" key="2">
    <source>
        <dbReference type="ARBA" id="ARBA00004123"/>
    </source>
</evidence>
<evidence type="ECO:0000256" key="22">
    <source>
        <dbReference type="PROSITE-ProRule" id="PRU10141"/>
    </source>
</evidence>
<dbReference type="HAMAP" id="MF_00009">
    <property type="entry name" value="Endoribonucl_YbeY"/>
    <property type="match status" value="1"/>
</dbReference>
<evidence type="ECO:0000256" key="15">
    <source>
        <dbReference type="ARBA" id="ARBA00022801"/>
    </source>
</evidence>
<protein>
    <recommendedName>
        <fullName evidence="5">[RNA-polymerase]-subunit kinase</fullName>
        <ecNumber evidence="5">2.7.11.23</ecNumber>
    </recommendedName>
</protein>
<dbReference type="InterPro" id="IPR008271">
    <property type="entry name" value="Ser/Thr_kinase_AS"/>
</dbReference>
<keyword evidence="8" id="KW-0132">Cell division</keyword>
<keyword evidence="13" id="KW-0255">Endonuclease</keyword>
<evidence type="ECO:0000256" key="14">
    <source>
        <dbReference type="ARBA" id="ARBA00022777"/>
    </source>
</evidence>
<dbReference type="GO" id="GO:0004222">
    <property type="term" value="F:metalloendopeptidase activity"/>
    <property type="evidence" value="ECO:0007669"/>
    <property type="project" value="InterPro"/>
</dbReference>
<keyword evidence="12 21" id="KW-0547">Nucleotide-binding</keyword>
<evidence type="ECO:0000256" key="10">
    <source>
        <dbReference type="ARBA" id="ARBA00022722"/>
    </source>
</evidence>
<dbReference type="PROSITE" id="PS00108">
    <property type="entry name" value="PROTEIN_KINASE_ST"/>
    <property type="match status" value="1"/>
</dbReference>
<dbReference type="PROSITE" id="PS50011">
    <property type="entry name" value="PROTEIN_KINASE_DOM"/>
    <property type="match status" value="1"/>
</dbReference>
<keyword evidence="18" id="KW-0539">Nucleus</keyword>
<gene>
    <name evidence="25" type="primary">KIN28</name>
    <name evidence="25" type="ORF">BG015_011367</name>
</gene>
<keyword evidence="9" id="KW-0808">Transferase</keyword>
<comment type="cofactor">
    <cofactor evidence="1">
        <name>Zn(2+)</name>
        <dbReference type="ChEBI" id="CHEBI:29105"/>
    </cofactor>
</comment>
<dbReference type="InterPro" id="IPR037770">
    <property type="entry name" value="CDK7"/>
</dbReference>
<evidence type="ECO:0000256" key="18">
    <source>
        <dbReference type="ARBA" id="ARBA00023242"/>
    </source>
</evidence>
<dbReference type="CDD" id="cd07841">
    <property type="entry name" value="STKc_CDK7"/>
    <property type="match status" value="1"/>
</dbReference>
<evidence type="ECO:0000256" key="20">
    <source>
        <dbReference type="PIRSR" id="PIRSR637770-1"/>
    </source>
</evidence>
<evidence type="ECO:0000256" key="6">
    <source>
        <dbReference type="ARBA" id="ARBA00022527"/>
    </source>
</evidence>
<comment type="similarity">
    <text evidence="4">Belongs to the endoribonuclease YbeY family.</text>
</comment>
<keyword evidence="11" id="KW-0479">Metal-binding</keyword>
<dbReference type="GO" id="GO:0008353">
    <property type="term" value="F:RNA polymerase II CTD heptapeptide repeat kinase activity"/>
    <property type="evidence" value="ECO:0007669"/>
    <property type="project" value="UniProtKB-EC"/>
</dbReference>
<dbReference type="AlphaFoldDB" id="A0A9P5RUV0"/>
<feature type="binding site" evidence="22">
    <location>
        <position position="49"/>
    </location>
    <ligand>
        <name>ATP</name>
        <dbReference type="ChEBI" id="CHEBI:30616"/>
    </ligand>
</feature>
<dbReference type="GO" id="GO:0005524">
    <property type="term" value="F:ATP binding"/>
    <property type="evidence" value="ECO:0007669"/>
    <property type="project" value="UniProtKB-UniRule"/>
</dbReference>
<dbReference type="SUPFAM" id="SSF55486">
    <property type="entry name" value="Metalloproteases ('zincins'), catalytic domain"/>
    <property type="match status" value="1"/>
</dbReference>
<dbReference type="GO" id="GO:0051301">
    <property type="term" value="P:cell division"/>
    <property type="evidence" value="ECO:0007669"/>
    <property type="project" value="UniProtKB-KW"/>
</dbReference>
<evidence type="ECO:0000256" key="21">
    <source>
        <dbReference type="PIRSR" id="PIRSR637770-2"/>
    </source>
</evidence>
<dbReference type="InterPro" id="IPR002036">
    <property type="entry name" value="YbeY"/>
</dbReference>
<evidence type="ECO:0000256" key="11">
    <source>
        <dbReference type="ARBA" id="ARBA00022723"/>
    </source>
</evidence>
<feature type="binding site" evidence="21">
    <location>
        <begin position="25"/>
        <end position="33"/>
    </location>
    <ligand>
        <name>ATP</name>
        <dbReference type="ChEBI" id="CHEBI:30616"/>
    </ligand>
</feature>
<dbReference type="PANTHER" id="PTHR24056:SF0">
    <property type="entry name" value="CYCLIN-DEPENDENT KINASE 7"/>
    <property type="match status" value="1"/>
</dbReference>
<dbReference type="EC" id="2.7.11.23" evidence="5"/>
<feature type="binding site" evidence="21">
    <location>
        <position position="48"/>
    </location>
    <ligand>
        <name>ATP</name>
        <dbReference type="ChEBI" id="CHEBI:30616"/>
    </ligand>
</feature>
<dbReference type="InterPro" id="IPR011009">
    <property type="entry name" value="Kinase-like_dom_sf"/>
</dbReference>
<keyword evidence="14 25" id="KW-0418">Kinase</keyword>
<evidence type="ECO:0000313" key="25">
    <source>
        <dbReference type="EMBL" id="KAF9147044.1"/>
    </source>
</evidence>
<name>A0A9P5RUV0_9FUNG</name>
<evidence type="ECO:0000256" key="3">
    <source>
        <dbReference type="ARBA" id="ARBA00006485"/>
    </source>
</evidence>
<dbReference type="NCBIfam" id="TIGR00043">
    <property type="entry name" value="rRNA maturation RNase YbeY"/>
    <property type="match status" value="1"/>
</dbReference>
<evidence type="ECO:0000259" key="24">
    <source>
        <dbReference type="PROSITE" id="PS50011"/>
    </source>
</evidence>
<keyword evidence="17 21" id="KW-0067">ATP-binding</keyword>
<dbReference type="InterPro" id="IPR023091">
    <property type="entry name" value="MetalPrtase_cat_dom_sf_prd"/>
</dbReference>
<evidence type="ECO:0000256" key="4">
    <source>
        <dbReference type="ARBA" id="ARBA00010875"/>
    </source>
</evidence>
<dbReference type="OrthoDB" id="1732493at2759"/>
<dbReference type="Pfam" id="PF02130">
    <property type="entry name" value="YbeY"/>
    <property type="match status" value="1"/>
</dbReference>
<dbReference type="InterPro" id="IPR017441">
    <property type="entry name" value="Protein_kinase_ATP_BS"/>
</dbReference>
<dbReference type="InterPro" id="IPR050108">
    <property type="entry name" value="CDK"/>
</dbReference>
<dbReference type="GO" id="GO:0046872">
    <property type="term" value="F:metal ion binding"/>
    <property type="evidence" value="ECO:0007669"/>
    <property type="project" value="UniProtKB-KW"/>
</dbReference>
<feature type="domain" description="Protein kinase" evidence="24">
    <location>
        <begin position="19"/>
        <end position="299"/>
    </location>
</feature>
<evidence type="ECO:0000256" key="9">
    <source>
        <dbReference type="ARBA" id="ARBA00022679"/>
    </source>
</evidence>
<keyword evidence="6 23" id="KW-0723">Serine/threonine-protein kinase</keyword>
<dbReference type="Proteomes" id="UP000748756">
    <property type="component" value="Unassembled WGS sequence"/>
</dbReference>
<dbReference type="Gene3D" id="3.40.390.30">
    <property type="entry name" value="Metalloproteases ('zincins'), catalytic domain"/>
    <property type="match status" value="1"/>
</dbReference>
<dbReference type="GO" id="GO:0004519">
    <property type="term" value="F:endonuclease activity"/>
    <property type="evidence" value="ECO:0007669"/>
    <property type="project" value="UniProtKB-KW"/>
</dbReference>
<keyword evidence="10" id="KW-0540">Nuclease</keyword>
<dbReference type="GO" id="GO:0004693">
    <property type="term" value="F:cyclin-dependent protein serine/threonine kinase activity"/>
    <property type="evidence" value="ECO:0007669"/>
    <property type="project" value="TreeGrafter"/>
</dbReference>
<dbReference type="FunFam" id="1.10.510.10:FF:000097">
    <property type="entry name" value="Putative cyclin-dependent kinase 7"/>
    <property type="match status" value="1"/>
</dbReference>
<evidence type="ECO:0000256" key="17">
    <source>
        <dbReference type="ARBA" id="ARBA00022840"/>
    </source>
</evidence>
<dbReference type="GO" id="GO:0005737">
    <property type="term" value="C:cytoplasm"/>
    <property type="evidence" value="ECO:0007669"/>
    <property type="project" value="TreeGrafter"/>
</dbReference>
<dbReference type="InterPro" id="IPR000719">
    <property type="entry name" value="Prot_kinase_dom"/>
</dbReference>
<dbReference type="SUPFAM" id="SSF56112">
    <property type="entry name" value="Protein kinase-like (PK-like)"/>
    <property type="match status" value="1"/>
</dbReference>
<dbReference type="GO" id="GO:0070985">
    <property type="term" value="C:transcription factor TFIIK complex"/>
    <property type="evidence" value="ECO:0007669"/>
    <property type="project" value="InterPro"/>
</dbReference>
<comment type="similarity">
    <text evidence="3">Belongs to the protein kinase superfamily. CMGC Ser/Thr protein kinase family. CDC2/CDKX subfamily.</text>
</comment>
<evidence type="ECO:0000256" key="7">
    <source>
        <dbReference type="ARBA" id="ARBA00022553"/>
    </source>
</evidence>
<comment type="caution">
    <text evidence="25">The sequence shown here is derived from an EMBL/GenBank/DDBJ whole genome shotgun (WGS) entry which is preliminary data.</text>
</comment>
<keyword evidence="26" id="KW-1185">Reference proteome</keyword>
<evidence type="ECO:0000256" key="23">
    <source>
        <dbReference type="RuleBase" id="RU000304"/>
    </source>
</evidence>
<dbReference type="InterPro" id="IPR020549">
    <property type="entry name" value="YbeY_CS"/>
</dbReference>
<keyword evidence="7" id="KW-0597">Phosphoprotein</keyword>
<accession>A0A9P5RUV0</accession>
<reference evidence="25" key="1">
    <citation type="journal article" date="2020" name="Fungal Divers.">
        <title>Resolving the Mortierellaceae phylogeny through synthesis of multi-gene phylogenetics and phylogenomics.</title>
        <authorList>
            <person name="Vandepol N."/>
            <person name="Liber J."/>
            <person name="Desiro A."/>
            <person name="Na H."/>
            <person name="Kennedy M."/>
            <person name="Barry K."/>
            <person name="Grigoriev I.V."/>
            <person name="Miller A.N."/>
            <person name="O'Donnell K."/>
            <person name="Stajich J.E."/>
            <person name="Bonito G."/>
        </authorList>
    </citation>
    <scope>NUCLEOTIDE SEQUENCE</scope>
    <source>
        <strain evidence="25">NRRL 6426</strain>
    </source>
</reference>
<evidence type="ECO:0000256" key="12">
    <source>
        <dbReference type="ARBA" id="ARBA00022741"/>
    </source>
</evidence>
<dbReference type="PROSITE" id="PS01306">
    <property type="entry name" value="UPF0054"/>
    <property type="match status" value="1"/>
</dbReference>
<keyword evidence="15" id="KW-0378">Hydrolase</keyword>
<feature type="active site" description="Proton acceptor" evidence="20">
    <location>
        <position position="141"/>
    </location>
</feature>
<evidence type="ECO:0000313" key="26">
    <source>
        <dbReference type="Proteomes" id="UP000748756"/>
    </source>
</evidence>
<dbReference type="EMBL" id="JAAAUQ010000874">
    <property type="protein sequence ID" value="KAF9147044.1"/>
    <property type="molecule type" value="Genomic_DNA"/>
</dbReference>
<evidence type="ECO:0000256" key="5">
    <source>
        <dbReference type="ARBA" id="ARBA00012409"/>
    </source>
</evidence>
<dbReference type="Pfam" id="PF00069">
    <property type="entry name" value="Pkinase"/>
    <property type="match status" value="1"/>
</dbReference>
<evidence type="ECO:0000256" key="1">
    <source>
        <dbReference type="ARBA" id="ARBA00001947"/>
    </source>
</evidence>
<dbReference type="GO" id="GO:0006364">
    <property type="term" value="P:rRNA processing"/>
    <property type="evidence" value="ECO:0007669"/>
    <property type="project" value="InterPro"/>
</dbReference>
<dbReference type="FunFam" id="3.30.200.20:FF:000554">
    <property type="entry name" value="CMGC/CDK/CDK7 protein kinase"/>
    <property type="match status" value="1"/>
</dbReference>
<evidence type="ECO:0000256" key="8">
    <source>
        <dbReference type="ARBA" id="ARBA00022618"/>
    </source>
</evidence>
<proteinExistence type="inferred from homology"/>
<dbReference type="Gene3D" id="3.30.200.20">
    <property type="entry name" value="Phosphorylase Kinase, domain 1"/>
    <property type="match status" value="1"/>
</dbReference>
<dbReference type="Gene3D" id="1.10.510.10">
    <property type="entry name" value="Transferase(Phosphotransferase) domain 1"/>
    <property type="match status" value="1"/>
</dbReference>
<keyword evidence="19" id="KW-0131">Cell cycle</keyword>